<name>B0P743_9FIRM</name>
<evidence type="ECO:0000256" key="9">
    <source>
        <dbReference type="ARBA" id="ARBA00023136"/>
    </source>
</evidence>
<evidence type="ECO:0000256" key="13">
    <source>
        <dbReference type="SAM" id="Phobius"/>
    </source>
</evidence>
<dbReference type="SUPFAM" id="SSF56024">
    <property type="entry name" value="Phospholipase D/nuclease"/>
    <property type="match status" value="2"/>
</dbReference>
<dbReference type="GO" id="GO:0032049">
    <property type="term" value="P:cardiolipin biosynthetic process"/>
    <property type="evidence" value="ECO:0007669"/>
    <property type="project" value="UniProtKB-UniRule"/>
</dbReference>
<evidence type="ECO:0000256" key="4">
    <source>
        <dbReference type="ARBA" id="ARBA00022679"/>
    </source>
</evidence>
<evidence type="ECO:0000313" key="15">
    <source>
        <dbReference type="EMBL" id="EDS13018.1"/>
    </source>
</evidence>
<dbReference type="PANTHER" id="PTHR21248">
    <property type="entry name" value="CARDIOLIPIN SYNTHASE"/>
    <property type="match status" value="1"/>
</dbReference>
<dbReference type="CDD" id="cd09160">
    <property type="entry name" value="PLDc_SMU_988_like_2"/>
    <property type="match status" value="1"/>
</dbReference>
<dbReference type="PANTHER" id="PTHR21248:SF22">
    <property type="entry name" value="PHOSPHOLIPASE D"/>
    <property type="match status" value="1"/>
</dbReference>
<keyword evidence="8" id="KW-0443">Lipid metabolism</keyword>
<keyword evidence="5 13" id="KW-0812">Transmembrane</keyword>
<proteinExistence type="predicted"/>
<keyword evidence="10" id="KW-0594">Phospholipid biosynthesis</keyword>
<dbReference type="InterPro" id="IPR022924">
    <property type="entry name" value="Cardiolipin_synthase"/>
</dbReference>
<evidence type="ECO:0000256" key="2">
    <source>
        <dbReference type="ARBA" id="ARBA00022475"/>
    </source>
</evidence>
<keyword evidence="7 13" id="KW-1133">Transmembrane helix</keyword>
<dbReference type="InterPro" id="IPR025202">
    <property type="entry name" value="PLD-like_dom"/>
</dbReference>
<dbReference type="SMART" id="SM00155">
    <property type="entry name" value="PLDc"/>
    <property type="match status" value="2"/>
</dbReference>
<protein>
    <recommendedName>
        <fullName evidence="12">Cardiolipin synthase</fullName>
        <ecNumber evidence="12">2.7.8.-</ecNumber>
    </recommendedName>
</protein>
<dbReference type="eggNOG" id="COG1502">
    <property type="taxonomic scope" value="Bacteria"/>
</dbReference>
<dbReference type="Proteomes" id="UP000003803">
    <property type="component" value="Unassembled WGS sequence"/>
</dbReference>
<evidence type="ECO:0000256" key="7">
    <source>
        <dbReference type="ARBA" id="ARBA00022989"/>
    </source>
</evidence>
<feature type="transmembrane region" description="Helical" evidence="13">
    <location>
        <begin position="86"/>
        <end position="104"/>
    </location>
</feature>
<comment type="subcellular location">
    <subcellularLocation>
        <location evidence="1">Cell membrane</location>
        <topology evidence="1">Multi-pass membrane protein</topology>
    </subcellularLocation>
</comment>
<keyword evidence="6" id="KW-0677">Repeat</keyword>
<keyword evidence="16" id="KW-1185">Reference proteome</keyword>
<dbReference type="PROSITE" id="PS50035">
    <property type="entry name" value="PLD"/>
    <property type="match status" value="2"/>
</dbReference>
<reference evidence="15" key="2">
    <citation type="submission" date="2013-09" db="EMBL/GenBank/DDBJ databases">
        <title>Draft genome sequence of Anaerotruncus colihominis(DSM 17241).</title>
        <authorList>
            <person name="Sudarsanam P."/>
            <person name="Ley R."/>
            <person name="Guruge J."/>
            <person name="Turnbaugh P.J."/>
            <person name="Mahowald M."/>
            <person name="Liep D."/>
            <person name="Gordon J."/>
        </authorList>
    </citation>
    <scope>NUCLEOTIDE SEQUENCE</scope>
    <source>
        <strain evidence="15">DSM 17241</strain>
    </source>
</reference>
<dbReference type="Pfam" id="PF13396">
    <property type="entry name" value="PLDc_N"/>
    <property type="match status" value="1"/>
</dbReference>
<dbReference type="HOGENOM" id="CLU_038053_1_2_9"/>
<dbReference type="CDD" id="cd09154">
    <property type="entry name" value="PLDc_SMU_988_like_1"/>
    <property type="match status" value="1"/>
</dbReference>
<feature type="transmembrane region" description="Helical" evidence="13">
    <location>
        <begin position="57"/>
        <end position="74"/>
    </location>
</feature>
<evidence type="ECO:0000256" key="8">
    <source>
        <dbReference type="ARBA" id="ARBA00023098"/>
    </source>
</evidence>
<evidence type="ECO:0000256" key="1">
    <source>
        <dbReference type="ARBA" id="ARBA00004651"/>
    </source>
</evidence>
<evidence type="ECO:0000256" key="6">
    <source>
        <dbReference type="ARBA" id="ARBA00022737"/>
    </source>
</evidence>
<dbReference type="GO" id="GO:0005886">
    <property type="term" value="C:plasma membrane"/>
    <property type="evidence" value="ECO:0007669"/>
    <property type="project" value="UniProtKB-SubCell"/>
</dbReference>
<sequence length="525" mass="60500">MKNQVRFFMPNTHKKNIHAKSVFSLLLSKMAIGVLLILVQIAILVLLVLFLSDYFTIVYGVLSLLSVGIAVWLVSKNENPSYKLAWIIPIMLFPLFGGVFYLMFGNQSMPKKLVDRIREAEKSEHRVAPPDEPCAGELITNDPQLGLVSNYITRTTGSPVWKNTQAQYLPIGETMWARLREELPKAKRFIFMEYFILEEGEMWEPIFEILKQKAAEGVEVRFMYDDLGSIMTLPVNYDVQLRNAGIQCAVFNPFKPHLNATMNYRDHRKITVIDGNVGFCGGINIADEYINAYEKHGHWKDTGVLLRGDAVWNLTAMFLSLWNFTSPTDKQFEQYRPTIHCESDGYVQPFGDSPLDHINVSEETYMQIINRATRYVYITTPYLILDNEMITALQVAARSGVDVRIVTPHVPDKWLVHQTTQSFYQVLLDAGVRIYEYTPGFVHAKMYVSDDTVAIVGTANMDYRSFYLHFECGVCFFRSSVVQDVRADIEHLLTQCFEIPKDYIRHVRLWKRIVRAFLRLFSPMM</sequence>
<dbReference type="NCBIfam" id="TIGR04265">
    <property type="entry name" value="bac_cardiolipin"/>
    <property type="match status" value="1"/>
</dbReference>
<gene>
    <name evidence="15" type="ORF">ANACOL_00571</name>
</gene>
<keyword evidence="11" id="KW-1208">Phospholipid metabolism</keyword>
<dbReference type="Gene3D" id="3.30.870.10">
    <property type="entry name" value="Endonuclease Chain A"/>
    <property type="match status" value="2"/>
</dbReference>
<evidence type="ECO:0000256" key="12">
    <source>
        <dbReference type="NCBIfam" id="TIGR04265"/>
    </source>
</evidence>
<dbReference type="GO" id="GO:0016787">
    <property type="term" value="F:hydrolase activity"/>
    <property type="evidence" value="ECO:0007669"/>
    <property type="project" value="UniProtKB-KW"/>
</dbReference>
<dbReference type="EMBL" id="ABGD02000005">
    <property type="protein sequence ID" value="EDS13018.1"/>
    <property type="molecule type" value="Genomic_DNA"/>
</dbReference>
<feature type="transmembrane region" description="Helical" evidence="13">
    <location>
        <begin position="21"/>
        <end position="51"/>
    </location>
</feature>
<feature type="domain" description="PLD phosphodiesterase" evidence="14">
    <location>
        <begin position="438"/>
        <end position="465"/>
    </location>
</feature>
<evidence type="ECO:0000259" key="14">
    <source>
        <dbReference type="PROSITE" id="PS50035"/>
    </source>
</evidence>
<dbReference type="Pfam" id="PF13091">
    <property type="entry name" value="PLDc_2"/>
    <property type="match status" value="2"/>
</dbReference>
<evidence type="ECO:0000256" key="3">
    <source>
        <dbReference type="ARBA" id="ARBA00022516"/>
    </source>
</evidence>
<reference evidence="15" key="1">
    <citation type="submission" date="2007-11" db="EMBL/GenBank/DDBJ databases">
        <authorList>
            <person name="Fulton L."/>
            <person name="Clifton S."/>
            <person name="Fulton B."/>
            <person name="Xu J."/>
            <person name="Minx P."/>
            <person name="Pepin K.H."/>
            <person name="Johnson M."/>
            <person name="Thiruvilangam P."/>
            <person name="Bhonagiri V."/>
            <person name="Nash W.E."/>
            <person name="Mardis E.R."/>
            <person name="Wilson R.K."/>
        </authorList>
    </citation>
    <scope>NUCLEOTIDE SEQUENCE [LARGE SCALE GENOMIC DNA]</scope>
    <source>
        <strain evidence="15">DSM 17241</strain>
    </source>
</reference>
<evidence type="ECO:0000256" key="11">
    <source>
        <dbReference type="ARBA" id="ARBA00023264"/>
    </source>
</evidence>
<feature type="domain" description="PLD phosphodiesterase" evidence="14">
    <location>
        <begin position="262"/>
        <end position="289"/>
    </location>
</feature>
<keyword evidence="4" id="KW-0808">Transferase</keyword>
<keyword evidence="9 13" id="KW-0472">Membrane</keyword>
<dbReference type="EC" id="2.7.8.-" evidence="12"/>
<keyword evidence="2" id="KW-1003">Cell membrane</keyword>
<comment type="caution">
    <text evidence="15">The sequence shown here is derived from an EMBL/GenBank/DDBJ whole genome shotgun (WGS) entry which is preliminary data.</text>
</comment>
<keyword evidence="15" id="KW-0378">Hydrolase</keyword>
<dbReference type="InterPro" id="IPR027379">
    <property type="entry name" value="CLS_N"/>
</dbReference>
<accession>B0P743</accession>
<dbReference type="InterPro" id="IPR001736">
    <property type="entry name" value="PLipase_D/transphosphatidylase"/>
</dbReference>
<dbReference type="GO" id="GO:0008808">
    <property type="term" value="F:cardiolipin synthase activity"/>
    <property type="evidence" value="ECO:0007669"/>
    <property type="project" value="UniProtKB-UniRule"/>
</dbReference>
<evidence type="ECO:0000256" key="5">
    <source>
        <dbReference type="ARBA" id="ARBA00022692"/>
    </source>
</evidence>
<evidence type="ECO:0000313" key="16">
    <source>
        <dbReference type="Proteomes" id="UP000003803"/>
    </source>
</evidence>
<organism evidence="15 16">
    <name type="scientific">Anaerotruncus colihominis DSM 17241</name>
    <dbReference type="NCBI Taxonomy" id="445972"/>
    <lineage>
        <taxon>Bacteria</taxon>
        <taxon>Bacillati</taxon>
        <taxon>Bacillota</taxon>
        <taxon>Clostridia</taxon>
        <taxon>Eubacteriales</taxon>
        <taxon>Oscillospiraceae</taxon>
        <taxon>Anaerotruncus</taxon>
    </lineage>
</organism>
<dbReference type="AlphaFoldDB" id="B0P743"/>
<dbReference type="STRING" id="169435.ERS852551_00667"/>
<evidence type="ECO:0000256" key="10">
    <source>
        <dbReference type="ARBA" id="ARBA00023209"/>
    </source>
</evidence>
<keyword evidence="3" id="KW-0444">Lipid biosynthesis</keyword>